<comment type="pathway">
    <text evidence="3">Cofactor biosynthesis; tetrahydrofolate biosynthesis; 7,8-dihydrofolate from 2-amino-4-hydroxy-6-hydroxymethyl-7,8-dihydropteridine diphosphate and 4-aminobenzoate: step 2/2.</text>
</comment>
<evidence type="ECO:0000256" key="17">
    <source>
        <dbReference type="ARBA" id="ARBA00032510"/>
    </source>
</evidence>
<comment type="caution">
    <text evidence="25">The sequence shown here is derived from an EMBL/GenBank/DDBJ whole genome shotgun (WGS) entry which is preliminary data.</text>
</comment>
<protein>
    <recommendedName>
        <fullName evidence="8">Dihydrofolate synthase/folylpolyglutamate synthase</fullName>
        <ecNumber evidence="6">6.3.2.12</ecNumber>
        <ecNumber evidence="7">6.3.2.17</ecNumber>
    </recommendedName>
    <alternativeName>
        <fullName evidence="17">Folylpoly-gamma-glutamate synthetase-dihydrofolate synthetase</fullName>
    </alternativeName>
    <alternativeName>
        <fullName evidence="15">Folylpolyglutamate synthetase</fullName>
    </alternativeName>
    <alternativeName>
        <fullName evidence="16">Tetrahydrofolylpolyglutamate synthase</fullName>
    </alternativeName>
</protein>
<evidence type="ECO:0000256" key="6">
    <source>
        <dbReference type="ARBA" id="ARBA00013023"/>
    </source>
</evidence>
<evidence type="ECO:0000256" key="18">
    <source>
        <dbReference type="ARBA" id="ARBA00047493"/>
    </source>
</evidence>
<comment type="function">
    <text evidence="2">Functions in two distinct reactions of the de novo folate biosynthetic pathway. Catalyzes the addition of a glutamate residue to dihydropteroate (7,8-dihydropteroate or H2Pte) to form dihydrofolate (7,8-dihydrofolate monoglutamate or H2Pte-Glu). Also catalyzes successive additions of L-glutamate to tetrahydrofolate or 10-formyltetrahydrofolate or 5,10-methylenetetrahydrofolate, leading to folylpolyglutamate derivatives.</text>
</comment>
<feature type="domain" description="Mur ligase C-terminal" evidence="23">
    <location>
        <begin position="299"/>
        <end position="414"/>
    </location>
</feature>
<evidence type="ECO:0000259" key="24">
    <source>
        <dbReference type="Pfam" id="PF08245"/>
    </source>
</evidence>
<dbReference type="EC" id="6.3.2.12" evidence="6"/>
<comment type="catalytic activity">
    <reaction evidence="19">
        <text>10-formyltetrahydrofolyl-(gamma-L-Glu)(n) + L-glutamate + ATP = 10-formyltetrahydrofolyl-(gamma-L-Glu)(n+1) + ADP + phosphate + H(+)</text>
        <dbReference type="Rhea" id="RHEA:51904"/>
        <dbReference type="Rhea" id="RHEA-COMP:13088"/>
        <dbReference type="Rhea" id="RHEA-COMP:14300"/>
        <dbReference type="ChEBI" id="CHEBI:15378"/>
        <dbReference type="ChEBI" id="CHEBI:29985"/>
        <dbReference type="ChEBI" id="CHEBI:30616"/>
        <dbReference type="ChEBI" id="CHEBI:43474"/>
        <dbReference type="ChEBI" id="CHEBI:134413"/>
        <dbReference type="ChEBI" id="CHEBI:456216"/>
        <dbReference type="EC" id="6.3.2.17"/>
    </reaction>
</comment>
<dbReference type="EC" id="6.3.2.17" evidence="7"/>
<dbReference type="GO" id="GO:0046654">
    <property type="term" value="P:tetrahydrofolate biosynthetic process"/>
    <property type="evidence" value="ECO:0007669"/>
    <property type="project" value="UniProtKB-UniPathway"/>
</dbReference>
<keyword evidence="10" id="KW-0479">Metal-binding</keyword>
<dbReference type="SUPFAM" id="SSF53623">
    <property type="entry name" value="MurD-like peptide ligases, catalytic domain"/>
    <property type="match status" value="1"/>
</dbReference>
<proteinExistence type="inferred from homology"/>
<dbReference type="PIRSF" id="PIRSF001563">
    <property type="entry name" value="Folylpolyglu_synth"/>
    <property type="match status" value="1"/>
</dbReference>
<evidence type="ECO:0000256" key="3">
    <source>
        <dbReference type="ARBA" id="ARBA00004799"/>
    </source>
</evidence>
<sequence>MGLHPKGFDLSLDRIGRLMDRLDNPHLHLPPVIHIAGTNGKGSTSAFCRALLEEAGLACHVHTSPHLVRWHERFRLGGRGGSRLVDDDTLADALDRVADANRGEHITVFELLTATMFVLFAEHPADVAVIEVGLGGRFDATNIIQRPATSLIMPIALDHTAWLGDKVELVAAEKAGIIKPGCPVVIGAQMQDAARDVLVETAERLECPTSVYGQDFVAFPDQGRFVYQDGDVLFDLAMPRLLGRHQLANAAAAIAAVRSAGFDIGHGAADRAMQSVQWPARMQRLSRGALVDLAPANSEIWLDGGHNPAAGQAIAEELAARNEIDDRPVFMIAGMIDTKDQTNFFRQFAGLVKRVFTVPVPQTEASVPNDELAVKANEAGLPAEPIHSVANALRLLADNQETDDLSPRILICGSLYLAGAVLKENGTVPE</sequence>
<gene>
    <name evidence="25" type="ORF">B7H23_03660</name>
</gene>
<dbReference type="GO" id="GO:0005737">
    <property type="term" value="C:cytoplasm"/>
    <property type="evidence" value="ECO:0007669"/>
    <property type="project" value="TreeGrafter"/>
</dbReference>
<comment type="catalytic activity">
    <reaction evidence="20">
        <text>(6R)-5,10-methylenetetrahydrofolyl-(gamma-L-Glu)(n) + L-glutamate + ATP = (6R)-5,10-methylenetetrahydrofolyl-(gamma-L-Glu)(n+1) + ADP + phosphate + H(+)</text>
        <dbReference type="Rhea" id="RHEA:51912"/>
        <dbReference type="Rhea" id="RHEA-COMP:13257"/>
        <dbReference type="Rhea" id="RHEA-COMP:13258"/>
        <dbReference type="ChEBI" id="CHEBI:15378"/>
        <dbReference type="ChEBI" id="CHEBI:29985"/>
        <dbReference type="ChEBI" id="CHEBI:30616"/>
        <dbReference type="ChEBI" id="CHEBI:43474"/>
        <dbReference type="ChEBI" id="CHEBI:136572"/>
        <dbReference type="ChEBI" id="CHEBI:456216"/>
        <dbReference type="EC" id="6.3.2.17"/>
    </reaction>
</comment>
<dbReference type="InterPro" id="IPR018109">
    <property type="entry name" value="Folylpolyglutamate_synth_CS"/>
</dbReference>
<dbReference type="GO" id="GO:0046872">
    <property type="term" value="F:metal ion binding"/>
    <property type="evidence" value="ECO:0007669"/>
    <property type="project" value="UniProtKB-KW"/>
</dbReference>
<dbReference type="Gene3D" id="3.40.1190.10">
    <property type="entry name" value="Mur-like, catalytic domain"/>
    <property type="match status" value="1"/>
</dbReference>
<dbReference type="InterPro" id="IPR036565">
    <property type="entry name" value="Mur-like_cat_sf"/>
</dbReference>
<evidence type="ECO:0000256" key="8">
    <source>
        <dbReference type="ARBA" id="ARBA00019357"/>
    </source>
</evidence>
<organism evidence="25 26">
    <name type="scientific">Notoacmeibacter marinus</name>
    <dbReference type="NCBI Taxonomy" id="1876515"/>
    <lineage>
        <taxon>Bacteria</taxon>
        <taxon>Pseudomonadati</taxon>
        <taxon>Pseudomonadota</taxon>
        <taxon>Alphaproteobacteria</taxon>
        <taxon>Hyphomicrobiales</taxon>
        <taxon>Notoacmeibacteraceae</taxon>
        <taxon>Notoacmeibacter</taxon>
    </lineage>
</organism>
<dbReference type="Pfam" id="PF02875">
    <property type="entry name" value="Mur_ligase_C"/>
    <property type="match status" value="1"/>
</dbReference>
<dbReference type="RefSeq" id="WP_094076859.1">
    <property type="nucleotide sequence ID" value="NZ_NBYO01000001.1"/>
</dbReference>
<keyword evidence="11 22" id="KW-0547">Nucleotide-binding</keyword>
<evidence type="ECO:0000256" key="13">
    <source>
        <dbReference type="ARBA" id="ARBA00022842"/>
    </source>
</evidence>
<accession>A0A231V408</accession>
<dbReference type="InterPro" id="IPR001645">
    <property type="entry name" value="Folylpolyglutamate_synth"/>
</dbReference>
<evidence type="ECO:0000256" key="7">
    <source>
        <dbReference type="ARBA" id="ARBA00013025"/>
    </source>
</evidence>
<keyword evidence="13" id="KW-0460">Magnesium</keyword>
<dbReference type="Gene3D" id="3.90.190.20">
    <property type="entry name" value="Mur ligase, C-terminal domain"/>
    <property type="match status" value="1"/>
</dbReference>
<evidence type="ECO:0000256" key="15">
    <source>
        <dbReference type="ARBA" id="ARBA00030048"/>
    </source>
</evidence>
<dbReference type="GO" id="GO:0005524">
    <property type="term" value="F:ATP binding"/>
    <property type="evidence" value="ECO:0007669"/>
    <property type="project" value="UniProtKB-KW"/>
</dbReference>
<evidence type="ECO:0000313" key="25">
    <source>
        <dbReference type="EMBL" id="OXT02908.1"/>
    </source>
</evidence>
<comment type="pathway">
    <text evidence="4">Cofactor biosynthesis; tetrahydrofolylpolyglutamate biosynthesis.</text>
</comment>
<evidence type="ECO:0000256" key="21">
    <source>
        <dbReference type="ARBA" id="ARBA00049161"/>
    </source>
</evidence>
<feature type="domain" description="Mur ligase central" evidence="24">
    <location>
        <begin position="35"/>
        <end position="257"/>
    </location>
</feature>
<keyword evidence="12 22" id="KW-0067">ATP-binding</keyword>
<dbReference type="Pfam" id="PF08245">
    <property type="entry name" value="Mur_ligase_M"/>
    <property type="match status" value="1"/>
</dbReference>
<comment type="similarity">
    <text evidence="5 22">Belongs to the folylpolyglutamate synthase family.</text>
</comment>
<evidence type="ECO:0000256" key="4">
    <source>
        <dbReference type="ARBA" id="ARBA00005150"/>
    </source>
</evidence>
<dbReference type="EMBL" id="NBYO01000001">
    <property type="protein sequence ID" value="OXT02908.1"/>
    <property type="molecule type" value="Genomic_DNA"/>
</dbReference>
<evidence type="ECO:0000256" key="2">
    <source>
        <dbReference type="ARBA" id="ARBA00002714"/>
    </source>
</evidence>
<dbReference type="NCBIfam" id="TIGR01499">
    <property type="entry name" value="folC"/>
    <property type="match status" value="1"/>
</dbReference>
<dbReference type="UniPathway" id="UPA00077">
    <property type="reaction ID" value="UER00157"/>
</dbReference>
<evidence type="ECO:0000259" key="23">
    <source>
        <dbReference type="Pfam" id="PF02875"/>
    </source>
</evidence>
<evidence type="ECO:0000256" key="9">
    <source>
        <dbReference type="ARBA" id="ARBA00022598"/>
    </source>
</evidence>
<dbReference type="Proteomes" id="UP000215405">
    <property type="component" value="Unassembled WGS sequence"/>
</dbReference>
<evidence type="ECO:0000256" key="1">
    <source>
        <dbReference type="ARBA" id="ARBA00001946"/>
    </source>
</evidence>
<dbReference type="InterPro" id="IPR036615">
    <property type="entry name" value="Mur_ligase_C_dom_sf"/>
</dbReference>
<evidence type="ECO:0000256" key="16">
    <source>
        <dbReference type="ARBA" id="ARBA00030592"/>
    </source>
</evidence>
<dbReference type="InterPro" id="IPR004101">
    <property type="entry name" value="Mur_ligase_C"/>
</dbReference>
<comment type="catalytic activity">
    <reaction evidence="21">
        <text>7,8-dihydropteroate + L-glutamate + ATP = 7,8-dihydrofolate + ADP + phosphate + H(+)</text>
        <dbReference type="Rhea" id="RHEA:23584"/>
        <dbReference type="ChEBI" id="CHEBI:15378"/>
        <dbReference type="ChEBI" id="CHEBI:17839"/>
        <dbReference type="ChEBI" id="CHEBI:29985"/>
        <dbReference type="ChEBI" id="CHEBI:30616"/>
        <dbReference type="ChEBI" id="CHEBI:43474"/>
        <dbReference type="ChEBI" id="CHEBI:57451"/>
        <dbReference type="ChEBI" id="CHEBI:456216"/>
        <dbReference type="EC" id="6.3.2.12"/>
    </reaction>
</comment>
<evidence type="ECO:0000256" key="19">
    <source>
        <dbReference type="ARBA" id="ARBA00047808"/>
    </source>
</evidence>
<keyword evidence="9 22" id="KW-0436">Ligase</keyword>
<dbReference type="GO" id="GO:0004326">
    <property type="term" value="F:tetrahydrofolylpolyglutamate synthase activity"/>
    <property type="evidence" value="ECO:0007669"/>
    <property type="project" value="UniProtKB-EC"/>
</dbReference>
<reference evidence="26" key="1">
    <citation type="journal article" date="2017" name="Int. J. Syst. Evol. Microbiol.">
        <title>Notoacmeibacter marinus gen. nov., sp. nov., isolated from the gut of a limpet and proposal of Notoacmeibacteraceae fam. nov. in the order Rhizobiales of the class Alphaproteobacteria.</title>
        <authorList>
            <person name="Huang Z."/>
            <person name="Guo F."/>
            <person name="Lai Q."/>
        </authorList>
    </citation>
    <scope>NUCLEOTIDE SEQUENCE [LARGE SCALE GENOMIC DNA]</scope>
    <source>
        <strain evidence="26">XMTR2A4</strain>
    </source>
</reference>
<dbReference type="SUPFAM" id="SSF53244">
    <property type="entry name" value="MurD-like peptide ligases, peptide-binding domain"/>
    <property type="match status" value="1"/>
</dbReference>
<evidence type="ECO:0000256" key="10">
    <source>
        <dbReference type="ARBA" id="ARBA00022723"/>
    </source>
</evidence>
<dbReference type="FunFam" id="3.40.1190.10:FF:000011">
    <property type="entry name" value="Folylpolyglutamate synthase/dihydrofolate synthase"/>
    <property type="match status" value="1"/>
</dbReference>
<evidence type="ECO:0000256" key="22">
    <source>
        <dbReference type="PIRNR" id="PIRNR001563"/>
    </source>
</evidence>
<comment type="cofactor">
    <cofactor evidence="1">
        <name>Mg(2+)</name>
        <dbReference type="ChEBI" id="CHEBI:18420"/>
    </cofactor>
</comment>
<comment type="catalytic activity">
    <reaction evidence="18">
        <text>(6S)-5,6,7,8-tetrahydrofolyl-(gamma-L-Glu)(n) + L-glutamate + ATP = (6S)-5,6,7,8-tetrahydrofolyl-(gamma-L-Glu)(n+1) + ADP + phosphate + H(+)</text>
        <dbReference type="Rhea" id="RHEA:10580"/>
        <dbReference type="Rhea" id="RHEA-COMP:14738"/>
        <dbReference type="Rhea" id="RHEA-COMP:14740"/>
        <dbReference type="ChEBI" id="CHEBI:15378"/>
        <dbReference type="ChEBI" id="CHEBI:29985"/>
        <dbReference type="ChEBI" id="CHEBI:30616"/>
        <dbReference type="ChEBI" id="CHEBI:43474"/>
        <dbReference type="ChEBI" id="CHEBI:141005"/>
        <dbReference type="ChEBI" id="CHEBI:456216"/>
        <dbReference type="EC" id="6.3.2.17"/>
    </reaction>
</comment>
<name>A0A231V408_9HYPH</name>
<evidence type="ECO:0000256" key="11">
    <source>
        <dbReference type="ARBA" id="ARBA00022741"/>
    </source>
</evidence>
<evidence type="ECO:0000256" key="20">
    <source>
        <dbReference type="ARBA" id="ARBA00049035"/>
    </source>
</evidence>
<keyword evidence="14" id="KW-0289">Folate biosynthesis</keyword>
<keyword evidence="26" id="KW-1185">Reference proteome</keyword>
<evidence type="ECO:0000256" key="12">
    <source>
        <dbReference type="ARBA" id="ARBA00022840"/>
    </source>
</evidence>
<dbReference type="PANTHER" id="PTHR11136">
    <property type="entry name" value="FOLYLPOLYGLUTAMATE SYNTHASE-RELATED"/>
    <property type="match status" value="1"/>
</dbReference>
<dbReference type="PANTHER" id="PTHR11136:SF0">
    <property type="entry name" value="DIHYDROFOLATE SYNTHETASE-RELATED"/>
    <property type="match status" value="1"/>
</dbReference>
<dbReference type="GO" id="GO:0046656">
    <property type="term" value="P:folic acid biosynthetic process"/>
    <property type="evidence" value="ECO:0007669"/>
    <property type="project" value="UniProtKB-KW"/>
</dbReference>
<evidence type="ECO:0000313" key="26">
    <source>
        <dbReference type="Proteomes" id="UP000215405"/>
    </source>
</evidence>
<evidence type="ECO:0000256" key="5">
    <source>
        <dbReference type="ARBA" id="ARBA00008276"/>
    </source>
</evidence>
<evidence type="ECO:0000256" key="14">
    <source>
        <dbReference type="ARBA" id="ARBA00022909"/>
    </source>
</evidence>
<dbReference type="InterPro" id="IPR013221">
    <property type="entry name" value="Mur_ligase_cen"/>
</dbReference>
<dbReference type="GO" id="GO:0008841">
    <property type="term" value="F:dihydrofolate synthase activity"/>
    <property type="evidence" value="ECO:0007669"/>
    <property type="project" value="UniProtKB-EC"/>
</dbReference>
<dbReference type="AlphaFoldDB" id="A0A231V408"/>
<dbReference type="PROSITE" id="PS01012">
    <property type="entry name" value="FOLYLPOLYGLU_SYNT_2"/>
    <property type="match status" value="1"/>
</dbReference>